<dbReference type="AlphaFoldDB" id="A0A9P9IQ65"/>
<comment type="caution">
    <text evidence="2">The sequence shown here is derived from an EMBL/GenBank/DDBJ whole genome shotgun (WGS) entry which is preliminary data.</text>
</comment>
<protein>
    <submittedName>
        <fullName evidence="2">Heterokaryon incompatibility protein-domain-containing protein</fullName>
    </submittedName>
</protein>
<evidence type="ECO:0000259" key="1">
    <source>
        <dbReference type="Pfam" id="PF06985"/>
    </source>
</evidence>
<dbReference type="EMBL" id="JAGMWT010000006">
    <property type="protein sequence ID" value="KAH7127204.1"/>
    <property type="molecule type" value="Genomic_DNA"/>
</dbReference>
<dbReference type="Proteomes" id="UP000700596">
    <property type="component" value="Unassembled WGS sequence"/>
</dbReference>
<organism evidence="2 3">
    <name type="scientific">Dendryphion nanum</name>
    <dbReference type="NCBI Taxonomy" id="256645"/>
    <lineage>
        <taxon>Eukaryota</taxon>
        <taxon>Fungi</taxon>
        <taxon>Dikarya</taxon>
        <taxon>Ascomycota</taxon>
        <taxon>Pezizomycotina</taxon>
        <taxon>Dothideomycetes</taxon>
        <taxon>Pleosporomycetidae</taxon>
        <taxon>Pleosporales</taxon>
        <taxon>Torulaceae</taxon>
        <taxon>Dendryphion</taxon>
    </lineage>
</organism>
<dbReference type="Pfam" id="PF26639">
    <property type="entry name" value="Het-6_barrel"/>
    <property type="match status" value="1"/>
</dbReference>
<dbReference type="InterPro" id="IPR052895">
    <property type="entry name" value="HetReg/Transcr_Mod"/>
</dbReference>
<proteinExistence type="predicted"/>
<accession>A0A9P9IQ65</accession>
<name>A0A9P9IQ65_9PLEO</name>
<keyword evidence="3" id="KW-1185">Reference proteome</keyword>
<reference evidence="2" key="1">
    <citation type="journal article" date="2021" name="Nat. Commun.">
        <title>Genetic determinants of endophytism in the Arabidopsis root mycobiome.</title>
        <authorList>
            <person name="Mesny F."/>
            <person name="Miyauchi S."/>
            <person name="Thiergart T."/>
            <person name="Pickel B."/>
            <person name="Atanasova L."/>
            <person name="Karlsson M."/>
            <person name="Huettel B."/>
            <person name="Barry K.W."/>
            <person name="Haridas S."/>
            <person name="Chen C."/>
            <person name="Bauer D."/>
            <person name="Andreopoulos W."/>
            <person name="Pangilinan J."/>
            <person name="LaButti K."/>
            <person name="Riley R."/>
            <person name="Lipzen A."/>
            <person name="Clum A."/>
            <person name="Drula E."/>
            <person name="Henrissat B."/>
            <person name="Kohler A."/>
            <person name="Grigoriev I.V."/>
            <person name="Martin F.M."/>
            <person name="Hacquard S."/>
        </authorList>
    </citation>
    <scope>NUCLEOTIDE SEQUENCE</scope>
    <source>
        <strain evidence="2">MPI-CAGE-CH-0243</strain>
    </source>
</reference>
<dbReference type="PANTHER" id="PTHR24148:SF64">
    <property type="entry name" value="HETEROKARYON INCOMPATIBILITY DOMAIN-CONTAINING PROTEIN"/>
    <property type="match status" value="1"/>
</dbReference>
<gene>
    <name evidence="2" type="ORF">B0J11DRAFT_527452</name>
</gene>
<evidence type="ECO:0000313" key="2">
    <source>
        <dbReference type="EMBL" id="KAH7127204.1"/>
    </source>
</evidence>
<sequence>MECPASNNSNDEKDIRYLRASQQARRTAWLARVQDETRIKNDLGAILPYLYNTLETPDHIRLLVLLPSQDSSSEIRCVLRHILLQDAVELEYEAISYAWGSPIFDHRIEVGQSYQNITLSLHTALRRFRFEDRPRILWADALCINQHDIDEKQDQLNHMASIFRLAAQVVVWLGEDDDENAETVFQDARRVFDKRLGFPAEFQKGFELPGEPIEDKTQPTAALIRQNEAMMIEMINGKNSKDLRSICRKSWFRRIWTIQEIALASKATVYCGQQSIAWTALQFLMTLNIFYIAGQQPRKDVTLESFSYFADIYHANIVVVFRELRMLLLPWETPKHPGNLLERKGLSFLWMAIYASMARGRGCNEDRDRIFALLSMQPLSPSQLGLEIDYRKSVEQSYAEFTCQGLKVGVLSLLRLAGLWYRQPASSSEYLTYTDSCLPSWAAEFRLTKLPLYTGYLRHVENDTGPPWSPFFSSRLLMTKFCPIVAGDSTRVLLSGTIVGQASSVVSGEAGHIEDDLDWREKRALVLEWIYRCSDTLATVNSEMVDDTTQDLLFLSDALAATCVASGGILVEDFGGVYRHQMVGRPTESLKDLILMTADGFTEDREAWYNAFLYMSVAKDVHNECAFFVTENGLMGLAAPMTKAGDIVVWFDGLLWPFTLRPVPDSDDYQLIGECYLHGYMDGERHPDELSRLFSLV</sequence>
<dbReference type="Pfam" id="PF06985">
    <property type="entry name" value="HET"/>
    <property type="match status" value="1"/>
</dbReference>
<dbReference type="PANTHER" id="PTHR24148">
    <property type="entry name" value="ANKYRIN REPEAT DOMAIN-CONTAINING PROTEIN 39 HOMOLOG-RELATED"/>
    <property type="match status" value="1"/>
</dbReference>
<feature type="domain" description="Heterokaryon incompatibility" evidence="1">
    <location>
        <begin position="92"/>
        <end position="260"/>
    </location>
</feature>
<evidence type="ECO:0000313" key="3">
    <source>
        <dbReference type="Proteomes" id="UP000700596"/>
    </source>
</evidence>
<dbReference type="InterPro" id="IPR010730">
    <property type="entry name" value="HET"/>
</dbReference>
<dbReference type="OrthoDB" id="2157530at2759"/>